<sequence>MRKLFLSAFMLLGLAFAAQAQDGGRNALGLRLGDNDGFGGEISYQRLLGDNNRLELDLGWRNSNNYDAFKLAALYQWVWNIEGGFNWYAGVGGGLGTWSYDYDGPGSNDFDDDGTFIFVAGDIGIEYNFDIPLQLSLDFRPELYFNDDYRGDNFGPDIALGIRFKF</sequence>
<dbReference type="STRING" id="1202724.AM493_02250"/>
<reference evidence="2 3" key="1">
    <citation type="submission" date="2015-08" db="EMBL/GenBank/DDBJ databases">
        <title>Whole genome sequence of Flavobacterium akiainvivens IK-1T, from decaying Wikstroemia oahuensis, an endemic Hawaiian shrub.</title>
        <authorList>
            <person name="Wan X."/>
            <person name="Hou S."/>
            <person name="Saito J."/>
            <person name="Donachie S."/>
        </authorList>
    </citation>
    <scope>NUCLEOTIDE SEQUENCE [LARGE SCALE GENOMIC DNA]</scope>
    <source>
        <strain evidence="2 3">IK-1</strain>
    </source>
</reference>
<dbReference type="InterPro" id="IPR011250">
    <property type="entry name" value="OMP/PagP_B-barrel"/>
</dbReference>
<evidence type="ECO:0008006" key="4">
    <source>
        <dbReference type="Google" id="ProtNLM"/>
    </source>
</evidence>
<proteinExistence type="predicted"/>
<dbReference type="PATRIC" id="fig|1202724.3.peg.461"/>
<dbReference type="Gene3D" id="2.40.160.20">
    <property type="match status" value="1"/>
</dbReference>
<dbReference type="AlphaFoldDB" id="A0A0M9VGY9"/>
<keyword evidence="3" id="KW-1185">Reference proteome</keyword>
<evidence type="ECO:0000256" key="1">
    <source>
        <dbReference type="SAM" id="SignalP"/>
    </source>
</evidence>
<dbReference type="Proteomes" id="UP000037755">
    <property type="component" value="Unassembled WGS sequence"/>
</dbReference>
<dbReference type="OrthoDB" id="978645at2"/>
<feature type="chain" id="PRO_5005839233" description="Outer membrane protein beta-barrel domain-containing protein" evidence="1">
    <location>
        <begin position="21"/>
        <end position="166"/>
    </location>
</feature>
<dbReference type="EMBL" id="LIYD01000005">
    <property type="protein sequence ID" value="KOS04990.1"/>
    <property type="molecule type" value="Genomic_DNA"/>
</dbReference>
<protein>
    <recommendedName>
        <fullName evidence="4">Outer membrane protein beta-barrel domain-containing protein</fullName>
    </recommendedName>
</protein>
<evidence type="ECO:0000313" key="2">
    <source>
        <dbReference type="EMBL" id="KOS04990.1"/>
    </source>
</evidence>
<name>A0A0M9VGY9_9FLAO</name>
<dbReference type="SUPFAM" id="SSF56925">
    <property type="entry name" value="OMPA-like"/>
    <property type="match status" value="1"/>
</dbReference>
<gene>
    <name evidence="2" type="ORF">AM493_02250</name>
</gene>
<feature type="signal peptide" evidence="1">
    <location>
        <begin position="1"/>
        <end position="20"/>
    </location>
</feature>
<comment type="caution">
    <text evidence="2">The sequence shown here is derived from an EMBL/GenBank/DDBJ whole genome shotgun (WGS) entry which is preliminary data.</text>
</comment>
<keyword evidence="1" id="KW-0732">Signal</keyword>
<evidence type="ECO:0000313" key="3">
    <source>
        <dbReference type="Proteomes" id="UP000037755"/>
    </source>
</evidence>
<accession>A0A0M9VGY9</accession>
<organism evidence="2 3">
    <name type="scientific">Flavobacterium akiainvivens</name>
    <dbReference type="NCBI Taxonomy" id="1202724"/>
    <lineage>
        <taxon>Bacteria</taxon>
        <taxon>Pseudomonadati</taxon>
        <taxon>Bacteroidota</taxon>
        <taxon>Flavobacteriia</taxon>
        <taxon>Flavobacteriales</taxon>
        <taxon>Flavobacteriaceae</taxon>
        <taxon>Flavobacterium</taxon>
    </lineage>
</organism>
<dbReference type="RefSeq" id="WP_054406047.1">
    <property type="nucleotide sequence ID" value="NZ_FOYA01000004.1"/>
</dbReference>